<dbReference type="GO" id="GO:0006171">
    <property type="term" value="P:cAMP biosynthetic process"/>
    <property type="evidence" value="ECO:0007669"/>
    <property type="project" value="TreeGrafter"/>
</dbReference>
<dbReference type="EMBL" id="BARS01020967">
    <property type="protein sequence ID" value="GAG12978.1"/>
    <property type="molecule type" value="Genomic_DNA"/>
</dbReference>
<dbReference type="CDD" id="cd07302">
    <property type="entry name" value="CHD"/>
    <property type="match status" value="1"/>
</dbReference>
<evidence type="ECO:0000313" key="2">
    <source>
        <dbReference type="EMBL" id="GAG12978.1"/>
    </source>
</evidence>
<feature type="domain" description="Guanylate cyclase" evidence="1">
    <location>
        <begin position="203"/>
        <end position="257"/>
    </location>
</feature>
<dbReference type="PANTHER" id="PTHR43081">
    <property type="entry name" value="ADENYLATE CYCLASE, TERMINAL-DIFFERENTIATION SPECIFIC-RELATED"/>
    <property type="match status" value="1"/>
</dbReference>
<dbReference type="InterPro" id="IPR003018">
    <property type="entry name" value="GAF"/>
</dbReference>
<dbReference type="SUPFAM" id="SSF55781">
    <property type="entry name" value="GAF domain-like"/>
    <property type="match status" value="1"/>
</dbReference>
<feature type="non-terminal residue" evidence="2">
    <location>
        <position position="272"/>
    </location>
</feature>
<dbReference type="InterPro" id="IPR050697">
    <property type="entry name" value="Adenylyl/Guanylyl_Cyclase_3/4"/>
</dbReference>
<dbReference type="SUPFAM" id="SSF55073">
    <property type="entry name" value="Nucleotide cyclase"/>
    <property type="match status" value="1"/>
</dbReference>
<sequence>MKASSAISEEIVLPSLLKRMMQIMLENAGAEKAVYLIKRQDQWLPAAICETRHKENILIADMNELKDYSAYPANIINYVRHTLEPLVLENAADTDEFSKNEYIKNETPKSVLCMPIIYHDTPQGLLYLENKNISGVFNKNRLSVLKMLAAQAGISLENARHFEEMKRHYISTERFVPKRLLKLLGKENVDEIKLGDCIEREISVFFNDIRGFTLHVEKKTPTDAFAFVNRYWDFMAPIIREHSGYIDHYSGDSILAVFPRDADDAVSGGIAL</sequence>
<dbReference type="AlphaFoldDB" id="X0VKJ1"/>
<accession>X0VKJ1</accession>
<name>X0VKJ1_9ZZZZ</name>
<dbReference type="InterPro" id="IPR029787">
    <property type="entry name" value="Nucleotide_cyclase"/>
</dbReference>
<organism evidence="2">
    <name type="scientific">marine sediment metagenome</name>
    <dbReference type="NCBI Taxonomy" id="412755"/>
    <lineage>
        <taxon>unclassified sequences</taxon>
        <taxon>metagenomes</taxon>
        <taxon>ecological metagenomes</taxon>
    </lineage>
</organism>
<dbReference type="PROSITE" id="PS50125">
    <property type="entry name" value="GUANYLATE_CYCLASE_2"/>
    <property type="match status" value="1"/>
</dbReference>
<reference evidence="2" key="1">
    <citation type="journal article" date="2014" name="Front. Microbiol.">
        <title>High frequency of phylogenetically diverse reductive dehalogenase-homologous genes in deep subseafloor sedimentary metagenomes.</title>
        <authorList>
            <person name="Kawai M."/>
            <person name="Futagami T."/>
            <person name="Toyoda A."/>
            <person name="Takaki Y."/>
            <person name="Nishi S."/>
            <person name="Hori S."/>
            <person name="Arai W."/>
            <person name="Tsubouchi T."/>
            <person name="Morono Y."/>
            <person name="Uchiyama I."/>
            <person name="Ito T."/>
            <person name="Fujiyama A."/>
            <person name="Inagaki F."/>
            <person name="Takami H."/>
        </authorList>
    </citation>
    <scope>NUCLEOTIDE SEQUENCE</scope>
    <source>
        <strain evidence="2">Expedition CK06-06</strain>
    </source>
</reference>
<dbReference type="InterPro" id="IPR029016">
    <property type="entry name" value="GAF-like_dom_sf"/>
</dbReference>
<protein>
    <recommendedName>
        <fullName evidence="1">Guanylate cyclase domain-containing protein</fullName>
    </recommendedName>
</protein>
<proteinExistence type="predicted"/>
<evidence type="ECO:0000259" key="1">
    <source>
        <dbReference type="PROSITE" id="PS50125"/>
    </source>
</evidence>
<dbReference type="SMART" id="SM00065">
    <property type="entry name" value="GAF"/>
    <property type="match status" value="1"/>
</dbReference>
<gene>
    <name evidence="2" type="ORF">S01H1_33752</name>
</gene>
<dbReference type="PANTHER" id="PTHR43081:SF1">
    <property type="entry name" value="ADENYLATE CYCLASE, TERMINAL-DIFFERENTIATION SPECIFIC"/>
    <property type="match status" value="1"/>
</dbReference>
<dbReference type="GO" id="GO:0035556">
    <property type="term" value="P:intracellular signal transduction"/>
    <property type="evidence" value="ECO:0007669"/>
    <property type="project" value="InterPro"/>
</dbReference>
<dbReference type="Gene3D" id="3.30.70.1230">
    <property type="entry name" value="Nucleotide cyclase"/>
    <property type="match status" value="1"/>
</dbReference>
<dbReference type="Gene3D" id="3.30.450.40">
    <property type="match status" value="1"/>
</dbReference>
<comment type="caution">
    <text evidence="2">The sequence shown here is derived from an EMBL/GenBank/DDBJ whole genome shotgun (WGS) entry which is preliminary data.</text>
</comment>
<dbReference type="InterPro" id="IPR001054">
    <property type="entry name" value="A/G_cyclase"/>
</dbReference>
<dbReference type="Pfam" id="PF01590">
    <property type="entry name" value="GAF"/>
    <property type="match status" value="1"/>
</dbReference>